<dbReference type="InterPro" id="IPR006121">
    <property type="entry name" value="HMA_dom"/>
</dbReference>
<dbReference type="AlphaFoldDB" id="A0A2T5Y9K3"/>
<dbReference type="InterPro" id="IPR036163">
    <property type="entry name" value="HMA_dom_sf"/>
</dbReference>
<dbReference type="Gene3D" id="3.30.70.100">
    <property type="match status" value="1"/>
</dbReference>
<dbReference type="PROSITE" id="PS50846">
    <property type="entry name" value="HMA_2"/>
    <property type="match status" value="1"/>
</dbReference>
<keyword evidence="3" id="KW-1185">Reference proteome</keyword>
<feature type="domain" description="HMA" evidence="1">
    <location>
        <begin position="21"/>
        <end position="87"/>
    </location>
</feature>
<evidence type="ECO:0000313" key="2">
    <source>
        <dbReference type="EMBL" id="PTX13082.1"/>
    </source>
</evidence>
<dbReference type="Pfam" id="PF00403">
    <property type="entry name" value="HMA"/>
    <property type="match status" value="1"/>
</dbReference>
<evidence type="ECO:0000259" key="1">
    <source>
        <dbReference type="PROSITE" id="PS50846"/>
    </source>
</evidence>
<dbReference type="Proteomes" id="UP000244225">
    <property type="component" value="Unassembled WGS sequence"/>
</dbReference>
<sequence>MSARIFVMFNLSSVTKNRVIMKDLKFKTNINCGGCVSKVTPVLNAAEGVCEWMVDTANKDKVLTVKTESLSASEVIATVERAGFKAQPI</sequence>
<name>A0A2T5Y9K3_9BACT</name>
<dbReference type="GO" id="GO:0046872">
    <property type="term" value="F:metal ion binding"/>
    <property type="evidence" value="ECO:0007669"/>
    <property type="project" value="InterPro"/>
</dbReference>
<dbReference type="CDD" id="cd00371">
    <property type="entry name" value="HMA"/>
    <property type="match status" value="1"/>
</dbReference>
<dbReference type="SUPFAM" id="SSF55008">
    <property type="entry name" value="HMA, heavy metal-associated domain"/>
    <property type="match status" value="1"/>
</dbReference>
<evidence type="ECO:0000313" key="3">
    <source>
        <dbReference type="Proteomes" id="UP000244225"/>
    </source>
</evidence>
<accession>A0A2T5Y9K3</accession>
<comment type="caution">
    <text evidence="2">The sequence shown here is derived from an EMBL/GenBank/DDBJ whole genome shotgun (WGS) entry which is preliminary data.</text>
</comment>
<proteinExistence type="predicted"/>
<gene>
    <name evidence="2" type="ORF">C8N40_1134</name>
</gene>
<organism evidence="2 3">
    <name type="scientific">Pontibacter mucosus</name>
    <dbReference type="NCBI Taxonomy" id="1649266"/>
    <lineage>
        <taxon>Bacteria</taxon>
        <taxon>Pseudomonadati</taxon>
        <taxon>Bacteroidota</taxon>
        <taxon>Cytophagia</taxon>
        <taxon>Cytophagales</taxon>
        <taxon>Hymenobacteraceae</taxon>
        <taxon>Pontibacter</taxon>
    </lineage>
</organism>
<reference evidence="2 3" key="1">
    <citation type="submission" date="2018-04" db="EMBL/GenBank/DDBJ databases">
        <title>Genomic Encyclopedia of Archaeal and Bacterial Type Strains, Phase II (KMG-II): from individual species to whole genera.</title>
        <authorList>
            <person name="Goeker M."/>
        </authorList>
    </citation>
    <scope>NUCLEOTIDE SEQUENCE [LARGE SCALE GENOMIC DNA]</scope>
    <source>
        <strain evidence="2 3">DSM 100162</strain>
    </source>
</reference>
<dbReference type="EMBL" id="QBKI01000013">
    <property type="protein sequence ID" value="PTX13082.1"/>
    <property type="molecule type" value="Genomic_DNA"/>
</dbReference>
<protein>
    <submittedName>
        <fullName evidence="2">Copper chaperone</fullName>
    </submittedName>
</protein>